<evidence type="ECO:0000313" key="2">
    <source>
        <dbReference type="EMBL" id="MCZ8371902.1"/>
    </source>
</evidence>
<keyword evidence="1" id="KW-0812">Transmembrane</keyword>
<gene>
    <name evidence="2" type="ORF">O6P32_04160</name>
</gene>
<reference evidence="2" key="1">
    <citation type="submission" date="2022-12" db="EMBL/GenBank/DDBJ databases">
        <title>Phocaeicola acetigenes sp. nov., isolated feces from a healthy human.</title>
        <authorList>
            <person name="Do H."/>
            <person name="Ha Y.B."/>
            <person name="Kim J.-S."/>
            <person name="Suh M.K."/>
            <person name="Kim H.S."/>
            <person name="Lee J.-S."/>
        </authorList>
    </citation>
    <scope>NUCLEOTIDE SEQUENCE</scope>
    <source>
        <strain evidence="2">KGMB11183</strain>
    </source>
</reference>
<evidence type="ECO:0000313" key="3">
    <source>
        <dbReference type="Proteomes" id="UP001141933"/>
    </source>
</evidence>
<comment type="caution">
    <text evidence="2">The sequence shown here is derived from an EMBL/GenBank/DDBJ whole genome shotgun (WGS) entry which is preliminary data.</text>
</comment>
<name>A0ABT4PFS2_9BACT</name>
<dbReference type="Proteomes" id="UP001141933">
    <property type="component" value="Unassembled WGS sequence"/>
</dbReference>
<sequence length="98" mass="11005">MTKLSNLFEWLKSSNRPKLVKASCFIFVFWIIAVLLLTAISTLQAAFTGVVCVFIVMCTAEYIQKSSGSVWDWLDVLAGIIVPVLFTVVLWIWSLLSC</sequence>
<proteinExistence type="predicted"/>
<keyword evidence="3" id="KW-1185">Reference proteome</keyword>
<accession>A0ABT4PFS2</accession>
<keyword evidence="1" id="KW-0472">Membrane</keyword>
<protein>
    <submittedName>
        <fullName evidence="2">Uncharacterized protein</fullName>
    </submittedName>
</protein>
<feature type="transmembrane region" description="Helical" evidence="1">
    <location>
        <begin position="20"/>
        <end position="40"/>
    </location>
</feature>
<evidence type="ECO:0000256" key="1">
    <source>
        <dbReference type="SAM" id="Phobius"/>
    </source>
</evidence>
<keyword evidence="1" id="KW-1133">Transmembrane helix</keyword>
<organism evidence="2 3">
    <name type="scientific">Phocaeicola acetigenes</name>
    <dbReference type="NCBI Taxonomy" id="3016083"/>
    <lineage>
        <taxon>Bacteria</taxon>
        <taxon>Pseudomonadati</taxon>
        <taxon>Bacteroidota</taxon>
        <taxon>Bacteroidia</taxon>
        <taxon>Bacteroidales</taxon>
        <taxon>Bacteroidaceae</taxon>
        <taxon>Phocaeicola</taxon>
    </lineage>
</organism>
<feature type="transmembrane region" description="Helical" evidence="1">
    <location>
        <begin position="76"/>
        <end position="96"/>
    </location>
</feature>
<dbReference type="EMBL" id="JAPZVM010000002">
    <property type="protein sequence ID" value="MCZ8371902.1"/>
    <property type="molecule type" value="Genomic_DNA"/>
</dbReference>
<dbReference type="RefSeq" id="WP_269876964.1">
    <property type="nucleotide sequence ID" value="NZ_JAPZVM010000002.1"/>
</dbReference>